<reference evidence="1" key="1">
    <citation type="journal article" date="2014" name="Int. J. Syst. Evol. Microbiol.">
        <title>Complete genome sequence of Corynebacterium casei LMG S-19264T (=DSM 44701T), isolated from a smear-ripened cheese.</title>
        <authorList>
            <consortium name="US DOE Joint Genome Institute (JGI-PGF)"/>
            <person name="Walter F."/>
            <person name="Albersmeier A."/>
            <person name="Kalinowski J."/>
            <person name="Ruckert C."/>
        </authorList>
    </citation>
    <scope>NUCLEOTIDE SEQUENCE</scope>
    <source>
        <strain evidence="1">CGMCC 4.7312</strain>
    </source>
</reference>
<dbReference type="RefSeq" id="WP_229706632.1">
    <property type="nucleotide sequence ID" value="NZ_BMNB01000063.1"/>
</dbReference>
<dbReference type="EMBL" id="BMNB01000063">
    <property type="protein sequence ID" value="GGM67907.1"/>
    <property type="molecule type" value="Genomic_DNA"/>
</dbReference>
<protein>
    <submittedName>
        <fullName evidence="1">Uncharacterized protein</fullName>
    </submittedName>
</protein>
<reference evidence="1" key="2">
    <citation type="submission" date="2020-09" db="EMBL/GenBank/DDBJ databases">
        <authorList>
            <person name="Sun Q."/>
            <person name="Zhou Y."/>
        </authorList>
    </citation>
    <scope>NUCLEOTIDE SEQUENCE</scope>
    <source>
        <strain evidence="1">CGMCC 4.7312</strain>
    </source>
</reference>
<evidence type="ECO:0000313" key="2">
    <source>
        <dbReference type="Proteomes" id="UP000608890"/>
    </source>
</evidence>
<name>A0A917U991_9ACTN</name>
<proteinExistence type="predicted"/>
<gene>
    <name evidence="1" type="ORF">GCM10011608_61400</name>
</gene>
<sequence length="47" mass="5229">MSEGDGASLRWESNASTNRKYTEVWVCLGYARPEDYSGRCEVIVAGN</sequence>
<accession>A0A917U991</accession>
<dbReference type="AlphaFoldDB" id="A0A917U991"/>
<dbReference type="Proteomes" id="UP000608890">
    <property type="component" value="Unassembled WGS sequence"/>
</dbReference>
<comment type="caution">
    <text evidence="1">The sequence shown here is derived from an EMBL/GenBank/DDBJ whole genome shotgun (WGS) entry which is preliminary data.</text>
</comment>
<evidence type="ECO:0000313" key="1">
    <source>
        <dbReference type="EMBL" id="GGM67907.1"/>
    </source>
</evidence>
<organism evidence="1 2">
    <name type="scientific">Micromonospora sonchi</name>
    <dbReference type="NCBI Taxonomy" id="1763543"/>
    <lineage>
        <taxon>Bacteria</taxon>
        <taxon>Bacillati</taxon>
        <taxon>Actinomycetota</taxon>
        <taxon>Actinomycetes</taxon>
        <taxon>Micromonosporales</taxon>
        <taxon>Micromonosporaceae</taxon>
        <taxon>Micromonospora</taxon>
    </lineage>
</organism>
<keyword evidence="2" id="KW-1185">Reference proteome</keyword>